<feature type="binding site" evidence="5 7">
    <location>
        <position position="92"/>
    </location>
    <ligand>
        <name>FMN</name>
        <dbReference type="ChEBI" id="CHEBI:58210"/>
    </ligand>
</feature>
<evidence type="ECO:0000256" key="6">
    <source>
        <dbReference type="PIRSR" id="PIRSR000190-1"/>
    </source>
</evidence>
<feature type="binding site" evidence="5 7">
    <location>
        <position position="114"/>
    </location>
    <ligand>
        <name>FMN</name>
        <dbReference type="ChEBI" id="CHEBI:58210"/>
    </ligand>
</feature>
<name>A0A553K4A9_9ACTN</name>
<dbReference type="PIRSF" id="PIRSF000190">
    <property type="entry name" value="Pyd_amn-ph_oxd"/>
    <property type="match status" value="1"/>
</dbReference>
<dbReference type="InterPro" id="IPR019740">
    <property type="entry name" value="Pyridox_Oxase_CS"/>
</dbReference>
<dbReference type="InterPro" id="IPR019576">
    <property type="entry name" value="Pyridoxamine_oxidase_dimer_C"/>
</dbReference>
<keyword evidence="5" id="KW-0664">Pyridoxine biosynthesis</keyword>
<dbReference type="NCBIfam" id="TIGR00558">
    <property type="entry name" value="pdxH"/>
    <property type="match status" value="1"/>
</dbReference>
<dbReference type="NCBIfam" id="NF004231">
    <property type="entry name" value="PRK05679.1"/>
    <property type="match status" value="1"/>
</dbReference>
<feature type="domain" description="Pyridoxine 5'-phosphate oxidase dimerisation C-terminal" evidence="9">
    <location>
        <begin position="181"/>
        <end position="221"/>
    </location>
</feature>
<comment type="pathway">
    <text evidence="5">Cofactor metabolism; pyridoxal 5'-phosphate salvage; pyridoxal 5'-phosphate from pyridoxine 5'-phosphate: step 1/1.</text>
</comment>
<dbReference type="Pfam" id="PF01243">
    <property type="entry name" value="PNPOx_N"/>
    <property type="match status" value="1"/>
</dbReference>
<dbReference type="SUPFAM" id="SSF50475">
    <property type="entry name" value="FMN-binding split barrel"/>
    <property type="match status" value="1"/>
</dbReference>
<sequence>MSVHDLRNRRINYDSSTLDDGRAADPFELFADWMDEATDAQDAGKLFEAAAMTLATAHPTADGTWQPRNRVVLLKGWDTAGFMFFTNYDSAKGRDLDENARASLHFHWPELHRQVRIDGTVRRTSASVSEEYFAMRPRGSQVAAWASRQSSPIRSREELEGRVAEAERRFEGKEVPCPPNWGGLVVVPQEIEFWQGRTSRLHDRIVFTTVDRGWEVTRLCP</sequence>
<feature type="binding site" evidence="5 7">
    <location>
        <begin position="85"/>
        <end position="86"/>
    </location>
    <ligand>
        <name>FMN</name>
        <dbReference type="ChEBI" id="CHEBI:58210"/>
    </ligand>
</feature>
<reference evidence="10 11" key="1">
    <citation type="submission" date="2019-07" db="EMBL/GenBank/DDBJ databases">
        <authorList>
            <person name="Zhou L.-Y."/>
        </authorList>
    </citation>
    <scope>NUCLEOTIDE SEQUENCE [LARGE SCALE GENOMIC DNA]</scope>
    <source>
        <strain evidence="10 11">YIM 101269</strain>
    </source>
</reference>
<dbReference type="GO" id="GO:0010181">
    <property type="term" value="F:FMN binding"/>
    <property type="evidence" value="ECO:0007669"/>
    <property type="project" value="UniProtKB-UniRule"/>
</dbReference>
<dbReference type="AlphaFoldDB" id="A0A553K4A9"/>
<evidence type="ECO:0000256" key="1">
    <source>
        <dbReference type="ARBA" id="ARBA00007301"/>
    </source>
</evidence>
<evidence type="ECO:0000256" key="4">
    <source>
        <dbReference type="ARBA" id="ARBA00023002"/>
    </source>
</evidence>
<evidence type="ECO:0000259" key="8">
    <source>
        <dbReference type="Pfam" id="PF01243"/>
    </source>
</evidence>
<comment type="similarity">
    <text evidence="1 5">Belongs to the pyridoxamine 5'-phosphate oxidase family.</text>
</comment>
<evidence type="ECO:0000256" key="3">
    <source>
        <dbReference type="ARBA" id="ARBA00022643"/>
    </source>
</evidence>
<comment type="pathway">
    <text evidence="5">Cofactor metabolism; pyridoxal 5'-phosphate salvage; pyridoxal 5'-phosphate from pyridoxamine 5'-phosphate: step 1/1.</text>
</comment>
<feature type="binding site" evidence="5 7">
    <location>
        <position position="204"/>
    </location>
    <ligand>
        <name>FMN</name>
        <dbReference type="ChEBI" id="CHEBI:58210"/>
    </ligand>
</feature>
<accession>A0A553K4A9</accession>
<feature type="binding site" evidence="5 7">
    <location>
        <begin position="149"/>
        <end position="150"/>
    </location>
    <ligand>
        <name>FMN</name>
        <dbReference type="ChEBI" id="CHEBI:58210"/>
    </ligand>
</feature>
<proteinExistence type="inferred from homology"/>
<dbReference type="UniPathway" id="UPA01068">
    <property type="reaction ID" value="UER00304"/>
</dbReference>
<dbReference type="EC" id="1.4.3.5" evidence="5"/>
<dbReference type="EMBL" id="VKKG01000001">
    <property type="protein sequence ID" value="TRY19526.1"/>
    <property type="molecule type" value="Genomic_DNA"/>
</dbReference>
<protein>
    <recommendedName>
        <fullName evidence="5">Pyridoxine/pyridoxamine 5'-phosphate oxidase</fullName>
        <ecNumber evidence="5">1.4.3.5</ecNumber>
    </recommendedName>
    <alternativeName>
        <fullName evidence="5">PNP/PMP oxidase</fullName>
        <shortName evidence="5">PNPOx</shortName>
    </alternativeName>
    <alternativeName>
        <fullName evidence="5">Pyridoxal 5'-phosphate synthase</fullName>
    </alternativeName>
</protein>
<evidence type="ECO:0000256" key="7">
    <source>
        <dbReference type="PIRSR" id="PIRSR000190-2"/>
    </source>
</evidence>
<comment type="catalytic activity">
    <reaction evidence="5">
        <text>pyridoxamine 5'-phosphate + O2 + H2O = pyridoxal 5'-phosphate + H2O2 + NH4(+)</text>
        <dbReference type="Rhea" id="RHEA:15817"/>
        <dbReference type="ChEBI" id="CHEBI:15377"/>
        <dbReference type="ChEBI" id="CHEBI:15379"/>
        <dbReference type="ChEBI" id="CHEBI:16240"/>
        <dbReference type="ChEBI" id="CHEBI:28938"/>
        <dbReference type="ChEBI" id="CHEBI:58451"/>
        <dbReference type="ChEBI" id="CHEBI:597326"/>
        <dbReference type="EC" id="1.4.3.5"/>
    </reaction>
</comment>
<comment type="cofactor">
    <cofactor evidence="5 7">
        <name>FMN</name>
        <dbReference type="ChEBI" id="CHEBI:58210"/>
    </cofactor>
    <text evidence="5 7">Binds 1 FMN per subunit.</text>
</comment>
<feature type="binding site" evidence="5 7">
    <location>
        <position position="194"/>
    </location>
    <ligand>
        <name>FMN</name>
        <dbReference type="ChEBI" id="CHEBI:58210"/>
    </ligand>
</feature>
<dbReference type="GO" id="GO:0008615">
    <property type="term" value="P:pyridoxine biosynthetic process"/>
    <property type="evidence" value="ECO:0007669"/>
    <property type="project" value="UniProtKB-UniRule"/>
</dbReference>
<keyword evidence="2 5" id="KW-0285">Flavoprotein</keyword>
<comment type="function">
    <text evidence="5">Catalyzes the oxidation of either pyridoxine 5'-phosphate (PNP) or pyridoxamine 5'-phosphate (PMP) into pyridoxal 5'-phosphate (PLP).</text>
</comment>
<dbReference type="InterPro" id="IPR011576">
    <property type="entry name" value="Pyridox_Oxase_N"/>
</dbReference>
<dbReference type="OrthoDB" id="9780392at2"/>
<feature type="binding site" evidence="5 6">
    <location>
        <begin position="200"/>
        <end position="202"/>
    </location>
    <ligand>
        <name>substrate</name>
    </ligand>
</feature>
<evidence type="ECO:0000313" key="10">
    <source>
        <dbReference type="EMBL" id="TRY19526.1"/>
    </source>
</evidence>
<dbReference type="PANTHER" id="PTHR10851:SF0">
    <property type="entry name" value="PYRIDOXINE-5'-PHOSPHATE OXIDASE"/>
    <property type="match status" value="1"/>
</dbReference>
<keyword evidence="4 5" id="KW-0560">Oxidoreductase</keyword>
<evidence type="ECO:0000313" key="11">
    <source>
        <dbReference type="Proteomes" id="UP000317638"/>
    </source>
</evidence>
<organism evidence="10 11">
    <name type="scientific">Tessaracoccus rhinocerotis</name>
    <dbReference type="NCBI Taxonomy" id="1689449"/>
    <lineage>
        <taxon>Bacteria</taxon>
        <taxon>Bacillati</taxon>
        <taxon>Actinomycetota</taxon>
        <taxon>Actinomycetes</taxon>
        <taxon>Propionibacteriales</taxon>
        <taxon>Propionibacteriaceae</taxon>
        <taxon>Tessaracoccus</taxon>
    </lineage>
</organism>
<dbReference type="PANTHER" id="PTHR10851">
    <property type="entry name" value="PYRIDOXINE-5-PHOSPHATE OXIDASE"/>
    <property type="match status" value="1"/>
</dbReference>
<dbReference type="InterPro" id="IPR000659">
    <property type="entry name" value="Pyridox_Oxase"/>
</dbReference>
<feature type="binding site" evidence="5 6">
    <location>
        <position position="136"/>
    </location>
    <ligand>
        <name>substrate</name>
    </ligand>
</feature>
<gene>
    <name evidence="5 10" type="primary">pdxH</name>
    <name evidence="10" type="ORF">FOJ82_01075</name>
</gene>
<comment type="caution">
    <text evidence="10">The sequence shown here is derived from an EMBL/GenBank/DDBJ whole genome shotgun (WGS) entry which is preliminary data.</text>
</comment>
<evidence type="ECO:0000259" key="9">
    <source>
        <dbReference type="Pfam" id="PF10590"/>
    </source>
</evidence>
<feature type="binding site" evidence="5 6">
    <location>
        <position position="140"/>
    </location>
    <ligand>
        <name>substrate</name>
    </ligand>
</feature>
<dbReference type="RefSeq" id="WP_143936615.1">
    <property type="nucleotide sequence ID" value="NZ_VKKG01000001.1"/>
</dbReference>
<feature type="domain" description="Pyridoxamine 5'-phosphate oxidase N-terminal" evidence="8">
    <location>
        <begin position="48"/>
        <end position="167"/>
    </location>
</feature>
<dbReference type="PROSITE" id="PS01064">
    <property type="entry name" value="PYRIDOX_OXIDASE"/>
    <property type="match status" value="1"/>
</dbReference>
<comment type="catalytic activity">
    <reaction evidence="5">
        <text>pyridoxine 5'-phosphate + O2 = pyridoxal 5'-phosphate + H2O2</text>
        <dbReference type="Rhea" id="RHEA:15149"/>
        <dbReference type="ChEBI" id="CHEBI:15379"/>
        <dbReference type="ChEBI" id="CHEBI:16240"/>
        <dbReference type="ChEBI" id="CHEBI:58589"/>
        <dbReference type="ChEBI" id="CHEBI:597326"/>
        <dbReference type="EC" id="1.4.3.5"/>
    </reaction>
</comment>
<feature type="binding site" evidence="5 6">
    <location>
        <position position="75"/>
    </location>
    <ligand>
        <name>substrate</name>
    </ligand>
</feature>
<dbReference type="HAMAP" id="MF_01629">
    <property type="entry name" value="PdxH"/>
    <property type="match status" value="1"/>
</dbReference>
<evidence type="ECO:0000256" key="5">
    <source>
        <dbReference type="HAMAP-Rule" id="MF_01629"/>
    </source>
</evidence>
<dbReference type="GO" id="GO:0004733">
    <property type="term" value="F:pyridoxamine phosphate oxidase activity"/>
    <property type="evidence" value="ECO:0007669"/>
    <property type="project" value="UniProtKB-UniRule"/>
</dbReference>
<comment type="subunit">
    <text evidence="5">Homodimer.</text>
</comment>
<feature type="binding site" evidence="6">
    <location>
        <begin position="10"/>
        <end position="13"/>
    </location>
    <ligand>
        <name>substrate</name>
    </ligand>
</feature>
<feature type="binding site" evidence="5 7">
    <location>
        <begin position="70"/>
        <end position="75"/>
    </location>
    <ligand>
        <name>FMN</name>
        <dbReference type="ChEBI" id="CHEBI:58210"/>
    </ligand>
</feature>
<feature type="binding site" evidence="5 6">
    <location>
        <position position="132"/>
    </location>
    <ligand>
        <name>substrate</name>
    </ligand>
</feature>
<dbReference type="Pfam" id="PF10590">
    <property type="entry name" value="PNP_phzG_C"/>
    <property type="match status" value="1"/>
</dbReference>
<dbReference type="Gene3D" id="2.30.110.10">
    <property type="entry name" value="Electron Transport, Fmn-binding Protein, Chain A"/>
    <property type="match status" value="1"/>
</dbReference>
<dbReference type="InterPro" id="IPR012349">
    <property type="entry name" value="Split_barrel_FMN-bd"/>
</dbReference>
<comment type="caution">
    <text evidence="5">Lacks conserved residue(s) required for the propagation of feature annotation.</text>
</comment>
<keyword evidence="11" id="KW-1185">Reference proteome</keyword>
<evidence type="ECO:0000256" key="2">
    <source>
        <dbReference type="ARBA" id="ARBA00022630"/>
    </source>
</evidence>
<dbReference type="Proteomes" id="UP000317638">
    <property type="component" value="Unassembled WGS sequence"/>
</dbReference>
<keyword evidence="3 5" id="KW-0288">FMN</keyword>